<dbReference type="Proteomes" id="UP000214688">
    <property type="component" value="Chromosome"/>
</dbReference>
<dbReference type="EMBL" id="CP022657">
    <property type="protein sequence ID" value="ASS73661.1"/>
    <property type="molecule type" value="Genomic_DNA"/>
</dbReference>
<dbReference type="AlphaFoldDB" id="A0A223CWI8"/>
<dbReference type="Gene3D" id="3.30.360.10">
    <property type="entry name" value="Dihydrodipicolinate Reductase, domain 2"/>
    <property type="match status" value="1"/>
</dbReference>
<accession>A0A223CWI8</accession>
<dbReference type="KEGG" id="tab:CIG75_00835"/>
<sequence length="268" mass="29210">MYRIGIISDGRLKKWLEHAVTAQDDMVLAQQEDHEVDAWISTLPAALTHLDKPVIYCGVDDDSALYRIPNAPATSLSRVLAGIPRVKHVAVTAVQPTDALSKKGPVDALSPTVPSWLTQVQWPKGATHSGQSVRAQHTRSWLVGCQIETATPVTIAEILDRLHTLPRVLLTPPGLQFADTAVVSEFFRDQGRADGGFYETVVLVDSVEFAESGHILLWCVAHEIAPIPETIDYVRSVLSPHSLSEITTVQTDHSLGLLQNLLPVGEGQ</sequence>
<name>A0A223CWI8_9BACL</name>
<proteinExistence type="predicted"/>
<keyword evidence="2" id="KW-1185">Reference proteome</keyword>
<evidence type="ECO:0000313" key="1">
    <source>
        <dbReference type="EMBL" id="ASS73661.1"/>
    </source>
</evidence>
<protein>
    <submittedName>
        <fullName evidence="1">Uncharacterized protein</fullName>
    </submittedName>
</protein>
<reference evidence="1 2" key="1">
    <citation type="journal article" date="2015" name="Int. J. Syst. Evol. Microbiol.">
        <title>Tumebacillus algifaecis sp. nov., isolated from decomposing algal scum.</title>
        <authorList>
            <person name="Wu Y.F."/>
            <person name="Zhang B."/>
            <person name="Xing P."/>
            <person name="Wu Q.L."/>
            <person name="Liu S.J."/>
        </authorList>
    </citation>
    <scope>NUCLEOTIDE SEQUENCE [LARGE SCALE GENOMIC DNA]</scope>
    <source>
        <strain evidence="1 2">THMBR28</strain>
    </source>
</reference>
<organism evidence="1 2">
    <name type="scientific">Tumebacillus algifaecis</name>
    <dbReference type="NCBI Taxonomy" id="1214604"/>
    <lineage>
        <taxon>Bacteria</taxon>
        <taxon>Bacillati</taxon>
        <taxon>Bacillota</taxon>
        <taxon>Bacilli</taxon>
        <taxon>Bacillales</taxon>
        <taxon>Alicyclobacillaceae</taxon>
        <taxon>Tumebacillus</taxon>
    </lineage>
</organism>
<gene>
    <name evidence="1" type="ORF">CIG75_00835</name>
</gene>
<evidence type="ECO:0000313" key="2">
    <source>
        <dbReference type="Proteomes" id="UP000214688"/>
    </source>
</evidence>
<dbReference type="SUPFAM" id="SSF55347">
    <property type="entry name" value="Glyceraldehyde-3-phosphate dehydrogenase-like, C-terminal domain"/>
    <property type="match status" value="1"/>
</dbReference>
<dbReference type="RefSeq" id="WP_094234921.1">
    <property type="nucleotide sequence ID" value="NZ_CP022657.1"/>
</dbReference>